<evidence type="ECO:0000259" key="1">
    <source>
        <dbReference type="PROSITE" id="PS51725"/>
    </source>
</evidence>
<dbReference type="Proteomes" id="UP000659124">
    <property type="component" value="Unassembled WGS sequence"/>
</dbReference>
<name>A0ABR7THG3_9BACT</name>
<dbReference type="PANTHER" id="PTHR33336">
    <property type="entry name" value="QUINOL MONOOXYGENASE YGIN-RELATED"/>
    <property type="match status" value="1"/>
</dbReference>
<dbReference type="Gene3D" id="3.30.70.100">
    <property type="match status" value="1"/>
</dbReference>
<keyword evidence="3" id="KW-1185">Reference proteome</keyword>
<keyword evidence="2" id="KW-0503">Monooxygenase</keyword>
<sequence length="100" mass="11596">MEKFVIAKLFIKTSATADFHHALEALAVVTRKEPGCISYTWYAEPLEAGVFMLIEHYRDKAGLQHHFRQTYLADFIKKMDTWKIKDPEVHFLSAEPDALK</sequence>
<dbReference type="PROSITE" id="PS51725">
    <property type="entry name" value="ABM"/>
    <property type="match status" value="1"/>
</dbReference>
<dbReference type="Pfam" id="PF03992">
    <property type="entry name" value="ABM"/>
    <property type="match status" value="1"/>
</dbReference>
<dbReference type="InterPro" id="IPR007138">
    <property type="entry name" value="ABM_dom"/>
</dbReference>
<reference evidence="2 3" key="1">
    <citation type="submission" date="2020-09" db="EMBL/GenBank/DDBJ databases">
        <title>Genome sequences of type strains of Chitinophaga qingshengii and Chitinophaga varians.</title>
        <authorList>
            <person name="Kittiwongwattana C."/>
        </authorList>
    </citation>
    <scope>NUCLEOTIDE SEQUENCE [LARGE SCALE GENOMIC DNA]</scope>
    <source>
        <strain evidence="2 3">JCM 30026</strain>
    </source>
</reference>
<gene>
    <name evidence="2" type="ORF">ICL07_01015</name>
</gene>
<dbReference type="EMBL" id="JACVFC010000001">
    <property type="protein sequence ID" value="MBC9928932.1"/>
    <property type="molecule type" value="Genomic_DNA"/>
</dbReference>
<proteinExistence type="predicted"/>
<evidence type="ECO:0000313" key="3">
    <source>
        <dbReference type="Proteomes" id="UP000659124"/>
    </source>
</evidence>
<dbReference type="InterPro" id="IPR050744">
    <property type="entry name" value="AI-2_Isomerase_LsrG"/>
</dbReference>
<dbReference type="PANTHER" id="PTHR33336:SF15">
    <property type="entry name" value="ABM DOMAIN-CONTAINING PROTEIN"/>
    <property type="match status" value="1"/>
</dbReference>
<accession>A0ABR7THG3</accession>
<dbReference type="RefSeq" id="WP_188086089.1">
    <property type="nucleotide sequence ID" value="NZ_JACVFC010000001.1"/>
</dbReference>
<comment type="caution">
    <text evidence="2">The sequence shown here is derived from an EMBL/GenBank/DDBJ whole genome shotgun (WGS) entry which is preliminary data.</text>
</comment>
<feature type="domain" description="ABM" evidence="1">
    <location>
        <begin position="3"/>
        <end position="91"/>
    </location>
</feature>
<dbReference type="GO" id="GO:0004497">
    <property type="term" value="F:monooxygenase activity"/>
    <property type="evidence" value="ECO:0007669"/>
    <property type="project" value="UniProtKB-KW"/>
</dbReference>
<organism evidence="2 3">
    <name type="scientific">Chitinophaga qingshengii</name>
    <dbReference type="NCBI Taxonomy" id="1569794"/>
    <lineage>
        <taxon>Bacteria</taxon>
        <taxon>Pseudomonadati</taxon>
        <taxon>Bacteroidota</taxon>
        <taxon>Chitinophagia</taxon>
        <taxon>Chitinophagales</taxon>
        <taxon>Chitinophagaceae</taxon>
        <taxon>Chitinophaga</taxon>
    </lineage>
</organism>
<keyword evidence="2" id="KW-0560">Oxidoreductase</keyword>
<dbReference type="SUPFAM" id="SSF54909">
    <property type="entry name" value="Dimeric alpha+beta barrel"/>
    <property type="match status" value="1"/>
</dbReference>
<protein>
    <submittedName>
        <fullName evidence="2">Antibiotic biosynthesis monooxygenase</fullName>
    </submittedName>
</protein>
<dbReference type="InterPro" id="IPR011008">
    <property type="entry name" value="Dimeric_a/b-barrel"/>
</dbReference>
<evidence type="ECO:0000313" key="2">
    <source>
        <dbReference type="EMBL" id="MBC9928932.1"/>
    </source>
</evidence>